<dbReference type="RefSeq" id="WP_208914931.1">
    <property type="nucleotide sequence ID" value="NZ_LT840184.1"/>
</dbReference>
<feature type="domain" description="HTH cro/C1-type" evidence="1">
    <location>
        <begin position="24"/>
        <end position="61"/>
    </location>
</feature>
<dbReference type="AlphaFoldDB" id="A0A1X7HLT9"/>
<dbReference type="InterPro" id="IPR010982">
    <property type="entry name" value="Lambda_DNA-bd_dom_sf"/>
</dbReference>
<evidence type="ECO:0000313" key="3">
    <source>
        <dbReference type="Proteomes" id="UP000192940"/>
    </source>
</evidence>
<reference evidence="2 3" key="1">
    <citation type="submission" date="2017-04" db="EMBL/GenBank/DDBJ databases">
        <authorList>
            <person name="Afonso C.L."/>
            <person name="Miller P.J."/>
            <person name="Scott M.A."/>
            <person name="Spackman E."/>
            <person name="Goraichik I."/>
            <person name="Dimitrov K.M."/>
            <person name="Suarez D.L."/>
            <person name="Swayne D.E."/>
        </authorList>
    </citation>
    <scope>NUCLEOTIDE SEQUENCE [LARGE SCALE GENOMIC DNA]</scope>
    <source>
        <strain evidence="2 3">N3/975</strain>
    </source>
</reference>
<keyword evidence="2" id="KW-0238">DNA-binding</keyword>
<sequence length="69" mass="7843">MPFNYKPLFKLLIDNDMKKTDLREAIGIGPSTLAKFEKGDNVSLDVIDKLCTYFKVQPNDILEHKAGDE</sequence>
<organism evidence="2 3">
    <name type="scientific">Paenibacillus uliginis N3/975</name>
    <dbReference type="NCBI Taxonomy" id="1313296"/>
    <lineage>
        <taxon>Bacteria</taxon>
        <taxon>Bacillati</taxon>
        <taxon>Bacillota</taxon>
        <taxon>Bacilli</taxon>
        <taxon>Bacillales</taxon>
        <taxon>Paenibacillaceae</taxon>
        <taxon>Paenibacillus</taxon>
    </lineage>
</organism>
<dbReference type="CDD" id="cd00093">
    <property type="entry name" value="HTH_XRE"/>
    <property type="match status" value="1"/>
</dbReference>
<dbReference type="STRING" id="1313296.SAMN05661091_4165"/>
<dbReference type="Pfam" id="PF13443">
    <property type="entry name" value="HTH_26"/>
    <property type="match status" value="1"/>
</dbReference>
<dbReference type="PROSITE" id="PS50943">
    <property type="entry name" value="HTH_CROC1"/>
    <property type="match status" value="1"/>
</dbReference>
<accession>A0A1X7HLT9</accession>
<evidence type="ECO:0000259" key="1">
    <source>
        <dbReference type="PROSITE" id="PS50943"/>
    </source>
</evidence>
<dbReference type="InterPro" id="IPR001387">
    <property type="entry name" value="Cro/C1-type_HTH"/>
</dbReference>
<gene>
    <name evidence="2" type="ORF">SAMN05661091_4165</name>
</gene>
<evidence type="ECO:0000313" key="2">
    <source>
        <dbReference type="EMBL" id="SMF88190.1"/>
    </source>
</evidence>
<dbReference type="Gene3D" id="1.10.260.40">
    <property type="entry name" value="lambda repressor-like DNA-binding domains"/>
    <property type="match status" value="1"/>
</dbReference>
<dbReference type="GO" id="GO:0003677">
    <property type="term" value="F:DNA binding"/>
    <property type="evidence" value="ECO:0007669"/>
    <property type="project" value="UniProtKB-KW"/>
</dbReference>
<protein>
    <submittedName>
        <fullName evidence="2">DNA-binding transcriptional regulator, XRE family</fullName>
    </submittedName>
</protein>
<keyword evidence="3" id="KW-1185">Reference proteome</keyword>
<proteinExistence type="predicted"/>
<dbReference type="EMBL" id="LT840184">
    <property type="protein sequence ID" value="SMF88190.1"/>
    <property type="molecule type" value="Genomic_DNA"/>
</dbReference>
<dbReference type="Proteomes" id="UP000192940">
    <property type="component" value="Chromosome I"/>
</dbReference>
<dbReference type="SUPFAM" id="SSF47413">
    <property type="entry name" value="lambda repressor-like DNA-binding domains"/>
    <property type="match status" value="1"/>
</dbReference>
<name>A0A1X7HLT9_9BACL</name>